<proteinExistence type="predicted"/>
<name>A0A8S9U463_PHYIN</name>
<accession>A0A8S9U463</accession>
<dbReference type="EMBL" id="JAACNO010002359">
    <property type="protein sequence ID" value="KAF4133664.1"/>
    <property type="molecule type" value="Genomic_DNA"/>
</dbReference>
<feature type="region of interest" description="Disordered" evidence="1">
    <location>
        <begin position="69"/>
        <end position="122"/>
    </location>
</feature>
<dbReference type="Proteomes" id="UP000704712">
    <property type="component" value="Unassembled WGS sequence"/>
</dbReference>
<evidence type="ECO:0000313" key="2">
    <source>
        <dbReference type="EMBL" id="KAF4133664.1"/>
    </source>
</evidence>
<comment type="caution">
    <text evidence="2">The sequence shown here is derived from an EMBL/GenBank/DDBJ whole genome shotgun (WGS) entry which is preliminary data.</text>
</comment>
<evidence type="ECO:0008006" key="4">
    <source>
        <dbReference type="Google" id="ProtNLM"/>
    </source>
</evidence>
<organism evidence="2 3">
    <name type="scientific">Phytophthora infestans</name>
    <name type="common">Potato late blight agent</name>
    <name type="synonym">Botrytis infestans</name>
    <dbReference type="NCBI Taxonomy" id="4787"/>
    <lineage>
        <taxon>Eukaryota</taxon>
        <taxon>Sar</taxon>
        <taxon>Stramenopiles</taxon>
        <taxon>Oomycota</taxon>
        <taxon>Peronosporomycetes</taxon>
        <taxon>Peronosporales</taxon>
        <taxon>Peronosporaceae</taxon>
        <taxon>Phytophthora</taxon>
    </lineage>
</organism>
<evidence type="ECO:0000313" key="3">
    <source>
        <dbReference type="Proteomes" id="UP000704712"/>
    </source>
</evidence>
<reference evidence="2" key="1">
    <citation type="submission" date="2020-03" db="EMBL/GenBank/DDBJ databases">
        <title>Hybrid Assembly of Korean Phytophthora infestans isolates.</title>
        <authorList>
            <person name="Prokchorchik M."/>
            <person name="Lee Y."/>
            <person name="Seo J."/>
            <person name="Cho J.-H."/>
            <person name="Park Y.-E."/>
            <person name="Jang D.-C."/>
            <person name="Im J.-S."/>
            <person name="Choi J.-G."/>
            <person name="Park H.-J."/>
            <person name="Lee G.-B."/>
            <person name="Lee Y.-G."/>
            <person name="Hong S.-Y."/>
            <person name="Cho K."/>
            <person name="Sohn K.H."/>
        </authorList>
    </citation>
    <scope>NUCLEOTIDE SEQUENCE</scope>
    <source>
        <strain evidence="2">KR_2_A2</strain>
    </source>
</reference>
<dbReference type="InterPro" id="IPR046341">
    <property type="entry name" value="SET_dom_sf"/>
</dbReference>
<evidence type="ECO:0000256" key="1">
    <source>
        <dbReference type="SAM" id="MobiDB-lite"/>
    </source>
</evidence>
<gene>
    <name evidence="2" type="ORF">GN958_ATG17001</name>
</gene>
<feature type="region of interest" description="Disordered" evidence="1">
    <location>
        <begin position="18"/>
        <end position="45"/>
    </location>
</feature>
<sequence>MCCIRRDKWGSREIIVIDSSSNSDEEVKPDWPTGSQSEPRNRVALSAPTIVPTSRLDISVSLRGAAIRPPVPGALERNSTTRRSRTGTLQGAVSDHGNSPQRKQPPSGLYARPKKNLPPSHRPNYVVHEVRVKRAPPKVSSKPESLPSATETIRTSPMSMFAGTIAPCPDIDYASTSGVAFLASPWPPRIVYLHEYYNPASIRLPFVFNYGDCGCSDPCRIDTCRNANMNVVCTDKCCVWEELCANRLYALVANVALERGEVLGEYLGRLRYV</sequence>
<dbReference type="SUPFAM" id="SSF82199">
    <property type="entry name" value="SET domain"/>
    <property type="match status" value="1"/>
</dbReference>
<dbReference type="AlphaFoldDB" id="A0A8S9U463"/>
<protein>
    <recommendedName>
        <fullName evidence="4">SET domain-containing protein</fullName>
    </recommendedName>
</protein>